<evidence type="ECO:0000313" key="7">
    <source>
        <dbReference type="Proteomes" id="UP000430120"/>
    </source>
</evidence>
<proteinExistence type="predicted"/>
<feature type="transmembrane region" description="Helical" evidence="4">
    <location>
        <begin position="53"/>
        <end position="70"/>
    </location>
</feature>
<keyword evidence="4" id="KW-0472">Membrane</keyword>
<dbReference type="AlphaFoldDB" id="A0A643FB01"/>
<comment type="caution">
    <text evidence="6">The sequence shown here is derived from an EMBL/GenBank/DDBJ whole genome shotgun (WGS) entry which is preliminary data.</text>
</comment>
<keyword evidence="7" id="KW-1185">Reference proteome</keyword>
<evidence type="ECO:0000313" key="6">
    <source>
        <dbReference type="EMBL" id="KAB0577396.1"/>
    </source>
</evidence>
<dbReference type="Proteomes" id="UP000430120">
    <property type="component" value="Unassembled WGS sequence"/>
</dbReference>
<dbReference type="InterPro" id="IPR029063">
    <property type="entry name" value="SAM-dependent_MTases_sf"/>
</dbReference>
<dbReference type="PANTHER" id="PTHR13610:SF9">
    <property type="entry name" value="FI06469P"/>
    <property type="match status" value="1"/>
</dbReference>
<name>A0A643FB01_IDEDE</name>
<sequence>MVRMVWPLPALLTWLAAWALLLGLRSAGLPTAIAFVLVTLVTAWPAWRLSHRWRRLIVLAGFPLSFLALVQGGLPAWAWLAPLALLLLLYPLRSWRDAPLFPTPAQALADLAAAAPLPAGARVLEAGCGLGHGLRALHRAYPEARLTGLEWSAPLATLCRLRCRFAQVRRGDIWAEDWSGYQMVYLFQRPESMPRAVAKARRELKPGAWLVSLEFEATELRPVARLETVAGKPVWLYQAPWA</sequence>
<evidence type="ECO:0000256" key="4">
    <source>
        <dbReference type="SAM" id="Phobius"/>
    </source>
</evidence>
<reference evidence="6 7" key="1">
    <citation type="submission" date="2019-09" db="EMBL/GenBank/DDBJ databases">
        <title>Draft genome sequences of 48 bacterial type strains from the CCUG.</title>
        <authorList>
            <person name="Tunovic T."/>
            <person name="Pineiro-Iglesias B."/>
            <person name="Unosson C."/>
            <person name="Inganas E."/>
            <person name="Ohlen M."/>
            <person name="Cardew S."/>
            <person name="Jensie-Markopoulos S."/>
            <person name="Salva-Serra F."/>
            <person name="Jaen-Luchoro D."/>
            <person name="Karlsson R."/>
            <person name="Svensson-Stadler L."/>
            <person name="Chun J."/>
            <person name="Moore E."/>
        </authorList>
    </citation>
    <scope>NUCLEOTIDE SEQUENCE [LARGE SCALE GENOMIC DNA]</scope>
    <source>
        <strain evidence="6 7">CCUG 30977</strain>
    </source>
</reference>
<dbReference type="GO" id="GO:0016279">
    <property type="term" value="F:protein-lysine N-methyltransferase activity"/>
    <property type="evidence" value="ECO:0007669"/>
    <property type="project" value="InterPro"/>
</dbReference>
<dbReference type="OrthoDB" id="5611641at2"/>
<keyword evidence="2 6" id="KW-0808">Transferase</keyword>
<gene>
    <name evidence="6" type="ORF">F7Q92_16815</name>
</gene>
<evidence type="ECO:0000259" key="5">
    <source>
        <dbReference type="Pfam" id="PF13649"/>
    </source>
</evidence>
<keyword evidence="4" id="KW-1133">Transmembrane helix</keyword>
<protein>
    <submittedName>
        <fullName evidence="6">Class I SAM-dependent methyltransferase</fullName>
    </submittedName>
</protein>
<organism evidence="6 7">
    <name type="scientific">Ideonella dechloratans</name>
    <dbReference type="NCBI Taxonomy" id="36863"/>
    <lineage>
        <taxon>Bacteria</taxon>
        <taxon>Pseudomonadati</taxon>
        <taxon>Pseudomonadota</taxon>
        <taxon>Betaproteobacteria</taxon>
        <taxon>Burkholderiales</taxon>
        <taxon>Sphaerotilaceae</taxon>
        <taxon>Ideonella</taxon>
    </lineage>
</organism>
<keyword evidence="4" id="KW-0812">Transmembrane</keyword>
<accession>A0A643FB01</accession>
<dbReference type="Gene3D" id="3.40.50.150">
    <property type="entry name" value="Vaccinia Virus protein VP39"/>
    <property type="match status" value="1"/>
</dbReference>
<evidence type="ECO:0000256" key="1">
    <source>
        <dbReference type="ARBA" id="ARBA00022603"/>
    </source>
</evidence>
<dbReference type="CDD" id="cd02440">
    <property type="entry name" value="AdoMet_MTases"/>
    <property type="match status" value="1"/>
</dbReference>
<dbReference type="EMBL" id="VZPB01000049">
    <property type="protein sequence ID" value="KAB0577396.1"/>
    <property type="molecule type" value="Genomic_DNA"/>
</dbReference>
<dbReference type="InterPro" id="IPR026170">
    <property type="entry name" value="FAM173A/B"/>
</dbReference>
<feature type="transmembrane region" description="Helical" evidence="4">
    <location>
        <begin position="29"/>
        <end position="46"/>
    </location>
</feature>
<dbReference type="SUPFAM" id="SSF53335">
    <property type="entry name" value="S-adenosyl-L-methionine-dependent methyltransferases"/>
    <property type="match status" value="1"/>
</dbReference>
<dbReference type="PANTHER" id="PTHR13610">
    <property type="entry name" value="METHYLTRANSFERASE DOMAIN-CONTAINING PROTEIN"/>
    <property type="match status" value="1"/>
</dbReference>
<dbReference type="InterPro" id="IPR041698">
    <property type="entry name" value="Methyltransf_25"/>
</dbReference>
<dbReference type="GO" id="GO:0032259">
    <property type="term" value="P:methylation"/>
    <property type="evidence" value="ECO:0007669"/>
    <property type="project" value="UniProtKB-KW"/>
</dbReference>
<dbReference type="Pfam" id="PF13649">
    <property type="entry name" value="Methyltransf_25"/>
    <property type="match status" value="1"/>
</dbReference>
<evidence type="ECO:0000256" key="2">
    <source>
        <dbReference type="ARBA" id="ARBA00022679"/>
    </source>
</evidence>
<keyword evidence="1 6" id="KW-0489">Methyltransferase</keyword>
<keyword evidence="3" id="KW-0949">S-adenosyl-L-methionine</keyword>
<evidence type="ECO:0000256" key="3">
    <source>
        <dbReference type="ARBA" id="ARBA00022691"/>
    </source>
</evidence>
<feature type="domain" description="Methyltransferase" evidence="5">
    <location>
        <begin position="123"/>
        <end position="207"/>
    </location>
</feature>